<proteinExistence type="predicted"/>
<dbReference type="Proteomes" id="UP001622731">
    <property type="component" value="Chromosome"/>
</dbReference>
<name>A0ABZ1MFD8_9ACTN</name>
<evidence type="ECO:0000256" key="1">
    <source>
        <dbReference type="SAM" id="MobiDB-lite"/>
    </source>
</evidence>
<evidence type="ECO:0000313" key="2">
    <source>
        <dbReference type="EMBL" id="WTR99560.1"/>
    </source>
</evidence>
<protein>
    <submittedName>
        <fullName evidence="2">Uncharacterized protein</fullName>
    </submittedName>
</protein>
<keyword evidence="3" id="KW-1185">Reference proteome</keyword>
<dbReference type="RefSeq" id="WP_189284107.1">
    <property type="nucleotide sequence ID" value="NZ_BMPR01000009.1"/>
</dbReference>
<dbReference type="EMBL" id="CP108200">
    <property type="protein sequence ID" value="WTR99560.1"/>
    <property type="molecule type" value="Genomic_DNA"/>
</dbReference>
<reference evidence="2 3" key="1">
    <citation type="submission" date="2022-10" db="EMBL/GenBank/DDBJ databases">
        <title>The complete genomes of actinobacterial strains from the NBC collection.</title>
        <authorList>
            <person name="Joergensen T.S."/>
            <person name="Alvarez Arevalo M."/>
            <person name="Sterndorff E.B."/>
            <person name="Faurdal D."/>
            <person name="Vuksanovic O."/>
            <person name="Mourched A.-S."/>
            <person name="Charusanti P."/>
            <person name="Shaw S."/>
            <person name="Blin K."/>
            <person name="Weber T."/>
        </authorList>
    </citation>
    <scope>NUCLEOTIDE SEQUENCE [LARGE SCALE GENOMIC DNA]</scope>
    <source>
        <strain evidence="2 3">NBC_00116</strain>
    </source>
</reference>
<feature type="region of interest" description="Disordered" evidence="1">
    <location>
        <begin position="21"/>
        <end position="47"/>
    </location>
</feature>
<dbReference type="GeneID" id="91389124"/>
<evidence type="ECO:0000313" key="3">
    <source>
        <dbReference type="Proteomes" id="UP001622731"/>
    </source>
</evidence>
<gene>
    <name evidence="2" type="ORF">OHB34_37765</name>
</gene>
<organism evidence="2 3">
    <name type="scientific">Streptomyces anthocyanicus</name>
    <dbReference type="NCBI Taxonomy" id="68174"/>
    <lineage>
        <taxon>Bacteria</taxon>
        <taxon>Bacillati</taxon>
        <taxon>Actinomycetota</taxon>
        <taxon>Actinomycetes</taxon>
        <taxon>Kitasatosporales</taxon>
        <taxon>Streptomycetaceae</taxon>
        <taxon>Streptomyces</taxon>
        <taxon>Streptomyces violaceoruber group</taxon>
    </lineage>
</organism>
<accession>A0ABZ1MFD8</accession>
<sequence>MFAAGSADRWSRRRDHFAQFGGGLGHDLSEGGVRLGQPAGHGSPVDRQYHVDDESCLAGLDAAALGRRRMRFM</sequence>